<keyword evidence="5" id="KW-1185">Reference proteome</keyword>
<feature type="binding site" evidence="2">
    <location>
        <position position="101"/>
    </location>
    <ligand>
        <name>a divalent metal cation</name>
        <dbReference type="ChEBI" id="CHEBI:60240"/>
        <label>1</label>
    </ligand>
</feature>
<dbReference type="Pfam" id="PF01026">
    <property type="entry name" value="TatD_DNase"/>
    <property type="match status" value="1"/>
</dbReference>
<dbReference type="EMBL" id="CP031036">
    <property type="protein sequence ID" value="QDZ20135.1"/>
    <property type="molecule type" value="Genomic_DNA"/>
</dbReference>
<dbReference type="EMBL" id="HBHL01011918">
    <property type="protein sequence ID" value="CAD9718943.1"/>
    <property type="molecule type" value="Transcribed_RNA"/>
</dbReference>
<dbReference type="SUPFAM" id="SSF51556">
    <property type="entry name" value="Metallo-dependent hydrolases"/>
    <property type="match status" value="1"/>
</dbReference>
<dbReference type="PROSITE" id="PS01091">
    <property type="entry name" value="TATD_3"/>
    <property type="match status" value="1"/>
</dbReference>
<gene>
    <name evidence="4" type="ORF">A3770_03p26530</name>
    <name evidence="3" type="ORF">CPRI1469_LOCUS7809</name>
</gene>
<dbReference type="Gene3D" id="3.20.20.140">
    <property type="entry name" value="Metal-dependent hydrolases"/>
    <property type="match status" value="1"/>
</dbReference>
<feature type="binding site" evidence="2">
    <location>
        <position position="15"/>
    </location>
    <ligand>
        <name>a divalent metal cation</name>
        <dbReference type="ChEBI" id="CHEBI:60240"/>
        <label>1</label>
    </ligand>
</feature>
<dbReference type="InterPro" id="IPR018228">
    <property type="entry name" value="DNase_TatD-rel_CS"/>
</dbReference>
<dbReference type="AlphaFoldDB" id="A0A5B8MKB0"/>
<accession>A0A5B8MKB0</accession>
<dbReference type="GO" id="GO:0046872">
    <property type="term" value="F:metal ion binding"/>
    <property type="evidence" value="ECO:0007669"/>
    <property type="project" value="UniProtKB-KW"/>
</dbReference>
<dbReference type="PIRSF" id="PIRSF005902">
    <property type="entry name" value="DNase_TatD"/>
    <property type="match status" value="1"/>
</dbReference>
<evidence type="ECO:0000313" key="3">
    <source>
        <dbReference type="EMBL" id="CAD9718943.1"/>
    </source>
</evidence>
<evidence type="ECO:0000313" key="4">
    <source>
        <dbReference type="EMBL" id="QDZ20135.1"/>
    </source>
</evidence>
<feature type="binding site" evidence="2">
    <location>
        <position position="140"/>
    </location>
    <ligand>
        <name>a divalent metal cation</name>
        <dbReference type="ChEBI" id="CHEBI:60240"/>
        <label>2</label>
    </ligand>
</feature>
<dbReference type="GO" id="GO:0016788">
    <property type="term" value="F:hydrolase activity, acting on ester bonds"/>
    <property type="evidence" value="ECO:0007669"/>
    <property type="project" value="InterPro"/>
</dbReference>
<feature type="binding site" evidence="2">
    <location>
        <position position="216"/>
    </location>
    <ligand>
        <name>a divalent metal cation</name>
        <dbReference type="ChEBI" id="CHEBI:60240"/>
        <label>1</label>
    </ligand>
</feature>
<keyword evidence="1" id="KW-0378">Hydrolase</keyword>
<evidence type="ECO:0000313" key="5">
    <source>
        <dbReference type="Proteomes" id="UP000316726"/>
    </source>
</evidence>
<organism evidence="4 5">
    <name type="scientific">Chloropicon primus</name>
    <dbReference type="NCBI Taxonomy" id="1764295"/>
    <lineage>
        <taxon>Eukaryota</taxon>
        <taxon>Viridiplantae</taxon>
        <taxon>Chlorophyta</taxon>
        <taxon>Chloropicophyceae</taxon>
        <taxon>Chloropicales</taxon>
        <taxon>Chloropicaceae</taxon>
        <taxon>Chloropicon</taxon>
    </lineage>
</organism>
<dbReference type="STRING" id="1764295.A0A5B8MKB0"/>
<dbReference type="InterPro" id="IPR001130">
    <property type="entry name" value="TatD-like"/>
</dbReference>
<dbReference type="PANTHER" id="PTHR47176:SF1">
    <property type="entry name" value="OS04G0577500 PROTEIN"/>
    <property type="match status" value="1"/>
</dbReference>
<dbReference type="OrthoDB" id="6079689at2759"/>
<feature type="binding site" evidence="2">
    <location>
        <position position="13"/>
    </location>
    <ligand>
        <name>a divalent metal cation</name>
        <dbReference type="ChEBI" id="CHEBI:60240"/>
        <label>1</label>
    </ligand>
</feature>
<dbReference type="PANTHER" id="PTHR47176">
    <property type="entry name" value="OSJNBA0020J04.13 PROTEIN"/>
    <property type="match status" value="1"/>
</dbReference>
<feature type="binding site" evidence="2">
    <location>
        <position position="165"/>
    </location>
    <ligand>
        <name>a divalent metal cation</name>
        <dbReference type="ChEBI" id="CHEBI:60240"/>
        <label>2</label>
    </ligand>
</feature>
<protein>
    <submittedName>
        <fullName evidence="4">TatD related DNase</fullName>
    </submittedName>
</protein>
<sequence length="289" mass="31735">MSPPAALKLFDSHCHLQDVRVHQHRDVLLRKAKSEAGVHYVAVNGCCEADWGDVQAMHEEYAGQVVPNFGLHPWFLQGRTEGWLGGLRRALERNPEAGLGECGLDKTPRIVSHTTLEVQAEILTQQLRLAKELERPVSLHCVRAWGKMTELLQKEGPFPRGVLLHSFAGPAEVVKGLSRINAFFSVSLSVLRSPKRDRVRAALKAVPLDRLLLETDSPDALCSVPSSGWEGGEDLARPTPVDGLPGGVNHPGNLLAVLDVVSHLIEVPSELVARHTYRNACRFFCKPSA</sequence>
<name>A0A5B8MKB0_9CHLO</name>
<reference evidence="4 5" key="1">
    <citation type="submission" date="2018-07" db="EMBL/GenBank/DDBJ databases">
        <title>The complete nuclear genome of the prasinophyte Chloropicon primus (CCMP1205).</title>
        <authorList>
            <person name="Pombert J.-F."/>
            <person name="Otis C."/>
            <person name="Turmel M."/>
            <person name="Lemieux C."/>
        </authorList>
    </citation>
    <scope>NUCLEOTIDE SEQUENCE [LARGE SCALE GENOMIC DNA]</scope>
    <source>
        <strain evidence="4 5">CCMP1205</strain>
    </source>
</reference>
<keyword evidence="2" id="KW-0479">Metal-binding</keyword>
<evidence type="ECO:0000256" key="1">
    <source>
        <dbReference type="ARBA" id="ARBA00022801"/>
    </source>
</evidence>
<dbReference type="Proteomes" id="UP000316726">
    <property type="component" value="Chromosome 3"/>
</dbReference>
<reference evidence="3" key="2">
    <citation type="submission" date="2021-01" db="EMBL/GenBank/DDBJ databases">
        <authorList>
            <person name="Corre E."/>
            <person name="Pelletier E."/>
            <person name="Niang G."/>
            <person name="Scheremetjew M."/>
            <person name="Finn R."/>
            <person name="Kale V."/>
            <person name="Holt S."/>
            <person name="Cochrane G."/>
            <person name="Meng A."/>
            <person name="Brown T."/>
            <person name="Cohen L."/>
        </authorList>
    </citation>
    <scope>NUCLEOTIDE SEQUENCE</scope>
    <source>
        <strain evidence="3">CCMP1205</strain>
    </source>
</reference>
<dbReference type="CDD" id="cd01310">
    <property type="entry name" value="TatD_DNAse"/>
    <property type="match status" value="1"/>
</dbReference>
<dbReference type="InterPro" id="IPR032466">
    <property type="entry name" value="Metal_Hydrolase"/>
</dbReference>
<evidence type="ECO:0000256" key="2">
    <source>
        <dbReference type="PIRSR" id="PIRSR005902-1"/>
    </source>
</evidence>
<proteinExistence type="predicted"/>